<dbReference type="Gene3D" id="2.40.10.500">
    <property type="match status" value="1"/>
</dbReference>
<proteinExistence type="predicted"/>
<comment type="caution">
    <text evidence="1">The sequence shown here is derived from an EMBL/GenBank/DDBJ whole genome shotgun (WGS) entry which is preliminary data.</text>
</comment>
<dbReference type="EMBL" id="CAJNOV010014627">
    <property type="protein sequence ID" value="CAF1557191.1"/>
    <property type="molecule type" value="Genomic_DNA"/>
</dbReference>
<sequence length="210" mass="22374">MNNNNGSIGAFLHMKCTELVSCANNDRTCYQPGRICVSHPRCQSVPLCYSVGMTLQTVCPPMLLVTTNLLPIIPDDGICASTTWNTTGVIVAGAHGAGAVYVADTWNDRIVKWTPRASIGKVVAGGDGEGNANNQLNLAGENGQGSDMNKLLEPAHIFVDENQSVFAIDFQSAKVMQWPVGSKEGILVAGGNWEGDVTNQLNGIKYSTMM</sequence>
<gene>
    <name evidence="1" type="ORF">CJN711_LOCUS30862</name>
</gene>
<organism evidence="1 2">
    <name type="scientific">Rotaria magnacalcarata</name>
    <dbReference type="NCBI Taxonomy" id="392030"/>
    <lineage>
        <taxon>Eukaryota</taxon>
        <taxon>Metazoa</taxon>
        <taxon>Spiralia</taxon>
        <taxon>Gnathifera</taxon>
        <taxon>Rotifera</taxon>
        <taxon>Eurotatoria</taxon>
        <taxon>Bdelloidea</taxon>
        <taxon>Philodinida</taxon>
        <taxon>Philodinidae</taxon>
        <taxon>Rotaria</taxon>
    </lineage>
</organism>
<evidence type="ECO:0000313" key="2">
    <source>
        <dbReference type="Proteomes" id="UP000663855"/>
    </source>
</evidence>
<dbReference type="Proteomes" id="UP000663855">
    <property type="component" value="Unassembled WGS sequence"/>
</dbReference>
<protein>
    <submittedName>
        <fullName evidence="1">Uncharacterized protein</fullName>
    </submittedName>
</protein>
<evidence type="ECO:0000313" key="1">
    <source>
        <dbReference type="EMBL" id="CAF1557191.1"/>
    </source>
</evidence>
<dbReference type="AlphaFoldDB" id="A0A815XGA2"/>
<accession>A0A815XGA2</accession>
<name>A0A815XGA2_9BILA</name>
<dbReference type="SUPFAM" id="SSF101898">
    <property type="entry name" value="NHL repeat"/>
    <property type="match status" value="1"/>
</dbReference>
<reference evidence="1" key="1">
    <citation type="submission" date="2021-02" db="EMBL/GenBank/DDBJ databases">
        <authorList>
            <person name="Nowell W R."/>
        </authorList>
    </citation>
    <scope>NUCLEOTIDE SEQUENCE</scope>
</reference>